<dbReference type="InterPro" id="IPR029071">
    <property type="entry name" value="Ubiquitin-like_domsf"/>
</dbReference>
<name>U5ETG7_9DIPT</name>
<dbReference type="InterPro" id="IPR039049">
    <property type="entry name" value="ELOB"/>
</dbReference>
<evidence type="ECO:0000259" key="18">
    <source>
        <dbReference type="PROSITE" id="PS50053"/>
    </source>
</evidence>
<evidence type="ECO:0000256" key="14">
    <source>
        <dbReference type="ARBA" id="ARBA00081013"/>
    </source>
</evidence>
<evidence type="ECO:0000256" key="4">
    <source>
        <dbReference type="ARBA" id="ARBA00022786"/>
    </source>
</evidence>
<proteinExistence type="evidence at transcript level"/>
<evidence type="ECO:0000256" key="1">
    <source>
        <dbReference type="ARBA" id="ARBA00004123"/>
    </source>
</evidence>
<keyword evidence="6" id="KW-0805">Transcription regulation</keyword>
<evidence type="ECO:0000256" key="10">
    <source>
        <dbReference type="ARBA" id="ARBA00060803"/>
    </source>
</evidence>
<feature type="compositionally biased region" description="Polar residues" evidence="17">
    <location>
        <begin position="105"/>
        <end position="116"/>
    </location>
</feature>
<dbReference type="GO" id="GO:0006368">
    <property type="term" value="P:transcription elongation by RNA polymerase II"/>
    <property type="evidence" value="ECO:0007669"/>
    <property type="project" value="InterPro"/>
</dbReference>
<accession>U5ETG7</accession>
<protein>
    <recommendedName>
        <fullName evidence="11">Elongin-B</fullName>
    </recommendedName>
    <alternativeName>
        <fullName evidence="14">Elongin 18 kDa subunit</fullName>
    </alternativeName>
    <alternativeName>
        <fullName evidence="12">RNA polymerase II transcription factor SIII subunit B</fullName>
    </alternativeName>
    <alternativeName>
        <fullName evidence="15">SIII p18</fullName>
    </alternativeName>
    <alternativeName>
        <fullName evidence="13">Transcription elongation factor B polypeptide 2</fullName>
    </alternativeName>
</protein>
<dbReference type="PANTHER" id="PTHR13248:SF4">
    <property type="entry name" value="ELONGIN B"/>
    <property type="match status" value="1"/>
</dbReference>
<evidence type="ECO:0000256" key="9">
    <source>
        <dbReference type="ARBA" id="ARBA00054216"/>
    </source>
</evidence>
<evidence type="ECO:0000256" key="7">
    <source>
        <dbReference type="ARBA" id="ARBA00023163"/>
    </source>
</evidence>
<feature type="region of interest" description="Disordered" evidence="17">
    <location>
        <begin position="92"/>
        <end position="116"/>
    </location>
</feature>
<evidence type="ECO:0000256" key="12">
    <source>
        <dbReference type="ARBA" id="ARBA00076690"/>
    </source>
</evidence>
<evidence type="ECO:0000256" key="17">
    <source>
        <dbReference type="SAM" id="MobiDB-lite"/>
    </source>
</evidence>
<sequence>MDVFMMIRRKKTTIFTDAKDNTAVFELKKMIEGILKVPPRDQRLYKDNVLMDDEKALQDYGITMATAKAQCPAQLGLSVRVDGDFEQLELTPYSLPPDLPDVMKNQDTTTIQDQPT</sequence>
<comment type="subcellular location">
    <subcellularLocation>
        <location evidence="1">Nucleus</location>
    </subcellularLocation>
</comment>
<keyword evidence="5" id="KW-0007">Acetylation</keyword>
<dbReference type="GO" id="GO:0070449">
    <property type="term" value="C:elongin complex"/>
    <property type="evidence" value="ECO:0007669"/>
    <property type="project" value="InterPro"/>
</dbReference>
<dbReference type="CDD" id="cd01788">
    <property type="entry name" value="Ubl_ElonginB"/>
    <property type="match status" value="1"/>
</dbReference>
<dbReference type="Gene3D" id="3.10.20.90">
    <property type="entry name" value="Phosphatidylinositol 3-kinase Catalytic Subunit, Chain A, domain 1"/>
    <property type="match status" value="1"/>
</dbReference>
<evidence type="ECO:0000256" key="8">
    <source>
        <dbReference type="ARBA" id="ARBA00023242"/>
    </source>
</evidence>
<comment type="subunit">
    <text evidence="16">Heterotrimer of an A (ELOA, ELOA2 or ELOA3P), ELOB and ELOC subunit. The elongin BC complex interacts with EPOP; leading to recruit the elongin BC complex to Polycomb group (PcG) target genes, thereby restricting excessive activity of the PRC2/EED-EZH2 complex. Component of multiple cullin-RING E3 ubiquitin-protein ligase complexes composed of Elongin BC (ELOB and ELOC), a cullin (either CUL2 or CUL5), a catalytic subunit (either RBX1 or RNF7/RBX2), as well as a substrate adapter protein that can be either ASB2, ASB9, ASB11, KLHDC2, KLHDC3, KLHDC10, APPBP2, FEM1A, FEM1B, FEM1C, LRR1, PCMTD1, SOCS1, SOCS2, SOCS5, SPSB1, SPSB3, ELOA, VHL, WSB1 or RAB40C. As part of the Elongin BC E3 ubiquitin ligase complex; interacts with NRBP1. May also interact with DCUN1D1, DCUN1D2, DCUN1D3 and DCUN1D5. May form oligomers as a KLHDC2/KLHDC3-ELOB-ELOC complex; this interaction is autoinhibitory for the E3 ligase complex as the substrate-binding site of KLHDC2/KLHDC3 is blocked in the oligomer.</text>
</comment>
<evidence type="ECO:0000256" key="2">
    <source>
        <dbReference type="ARBA" id="ARBA00004906"/>
    </source>
</evidence>
<organism evidence="19">
    <name type="scientific">Corethrella appendiculata</name>
    <dbReference type="NCBI Taxonomy" id="1370023"/>
    <lineage>
        <taxon>Eukaryota</taxon>
        <taxon>Metazoa</taxon>
        <taxon>Ecdysozoa</taxon>
        <taxon>Arthropoda</taxon>
        <taxon>Hexapoda</taxon>
        <taxon>Insecta</taxon>
        <taxon>Pterygota</taxon>
        <taxon>Neoptera</taxon>
        <taxon>Endopterygota</taxon>
        <taxon>Diptera</taxon>
        <taxon>Nematocera</taxon>
        <taxon>Culicoidea</taxon>
        <taxon>Chaoboridae</taxon>
        <taxon>Corethrella</taxon>
    </lineage>
</organism>
<evidence type="ECO:0000313" key="19">
    <source>
        <dbReference type="EMBL" id="JAB57081.1"/>
    </source>
</evidence>
<dbReference type="SUPFAM" id="SSF54236">
    <property type="entry name" value="Ubiquitin-like"/>
    <property type="match status" value="1"/>
</dbReference>
<evidence type="ECO:0000256" key="15">
    <source>
        <dbReference type="ARBA" id="ARBA00083653"/>
    </source>
</evidence>
<evidence type="ECO:0000256" key="13">
    <source>
        <dbReference type="ARBA" id="ARBA00080438"/>
    </source>
</evidence>
<dbReference type="InterPro" id="IPR000626">
    <property type="entry name" value="Ubiquitin-like_dom"/>
</dbReference>
<dbReference type="PANTHER" id="PTHR13248">
    <property type="entry name" value="TRANSCRIPTION ELONGATION FACTOR B POLYPEPTIDE 2"/>
    <property type="match status" value="1"/>
</dbReference>
<keyword evidence="4" id="KW-0833">Ubl conjugation pathway</keyword>
<comment type="pathway">
    <text evidence="2">Protein modification; protein ubiquitination.</text>
</comment>
<evidence type="ECO:0000256" key="6">
    <source>
        <dbReference type="ARBA" id="ARBA00023015"/>
    </source>
</evidence>
<evidence type="ECO:0000256" key="16">
    <source>
        <dbReference type="ARBA" id="ARBA00093515"/>
    </source>
</evidence>
<keyword evidence="7" id="KW-0804">Transcription</keyword>
<dbReference type="Pfam" id="PF00240">
    <property type="entry name" value="ubiquitin"/>
    <property type="match status" value="1"/>
</dbReference>
<dbReference type="EMBL" id="GANO01002790">
    <property type="protein sequence ID" value="JAB57081.1"/>
    <property type="molecule type" value="mRNA"/>
</dbReference>
<dbReference type="GO" id="GO:0030891">
    <property type="term" value="C:VCB complex"/>
    <property type="evidence" value="ECO:0007669"/>
    <property type="project" value="InterPro"/>
</dbReference>
<evidence type="ECO:0000256" key="3">
    <source>
        <dbReference type="ARBA" id="ARBA00022553"/>
    </source>
</evidence>
<evidence type="ECO:0000256" key="11">
    <source>
        <dbReference type="ARBA" id="ARBA00074516"/>
    </source>
</evidence>
<dbReference type="PROSITE" id="PS50053">
    <property type="entry name" value="UBIQUITIN_2"/>
    <property type="match status" value="1"/>
</dbReference>
<comment type="similarity">
    <text evidence="10">Belongs to the Elongin B family.</text>
</comment>
<reference evidence="19" key="1">
    <citation type="journal article" date="2014" name="Insect Biochem. Mol. Biol.">
        <title>An insight into the sialome of the frog biting fly, Corethrella appendiculata.</title>
        <authorList>
            <person name="Ribeiro J.M.C."/>
            <person name="Chagas A.C."/>
            <person name="Pham V.M."/>
            <person name="Lounibos L.P."/>
            <person name="Calvo E."/>
        </authorList>
    </citation>
    <scope>NUCLEOTIDE SEQUENCE</scope>
    <source>
        <tissue evidence="19">Salivary glands</tissue>
    </source>
</reference>
<comment type="function">
    <text evidence="9">SIII, also known as elongin, is a general transcription elongation factor that increases the RNA polymerase II transcription elongation past template-encoded arresting sites. Subunit A is transcriptionally active and its transcription activity is strongly enhanced by binding to the dimeric complex of the SIII regulatory subunits B and C (elongin BC complex). In embryonic stem cells, the elongin BC complex is recruited by EPOP to Polycomb group (PcG) target genes in order generate genomic region that display both active and repressive chromatin properties, an important feature of pluripotent stem cells.</text>
</comment>
<keyword evidence="8" id="KW-0539">Nucleus</keyword>
<dbReference type="AlphaFoldDB" id="U5ETG7"/>
<feature type="domain" description="Ubiquitin-like" evidence="18">
    <location>
        <begin position="1"/>
        <end position="62"/>
    </location>
</feature>
<keyword evidence="3" id="KW-0597">Phosphoprotein</keyword>
<dbReference type="FunFam" id="3.10.20.90:FF:000108">
    <property type="entry name" value="Elongin-B"/>
    <property type="match status" value="1"/>
</dbReference>
<evidence type="ECO:0000256" key="5">
    <source>
        <dbReference type="ARBA" id="ARBA00022990"/>
    </source>
</evidence>